<feature type="transmembrane region" description="Helical" evidence="6">
    <location>
        <begin position="179"/>
        <end position="200"/>
    </location>
</feature>
<organism evidence="7 8">
    <name type="scientific">Clostridium aestuarii</name>
    <dbReference type="NCBI Taxonomy" id="338193"/>
    <lineage>
        <taxon>Bacteria</taxon>
        <taxon>Bacillati</taxon>
        <taxon>Bacillota</taxon>
        <taxon>Clostridia</taxon>
        <taxon>Eubacteriales</taxon>
        <taxon>Clostridiaceae</taxon>
        <taxon>Clostridium</taxon>
    </lineage>
</organism>
<dbReference type="PANTHER" id="PTHR32196">
    <property type="entry name" value="ABC TRANSPORTER PERMEASE PROTEIN YPHD-RELATED-RELATED"/>
    <property type="match status" value="1"/>
</dbReference>
<keyword evidence="5 6" id="KW-0472">Membrane</keyword>
<feature type="transmembrane region" description="Helical" evidence="6">
    <location>
        <begin position="231"/>
        <end position="253"/>
    </location>
</feature>
<evidence type="ECO:0000256" key="1">
    <source>
        <dbReference type="ARBA" id="ARBA00004651"/>
    </source>
</evidence>
<evidence type="ECO:0000256" key="5">
    <source>
        <dbReference type="ARBA" id="ARBA00023136"/>
    </source>
</evidence>
<reference evidence="7" key="1">
    <citation type="submission" date="2022-12" db="EMBL/GenBank/DDBJ databases">
        <authorList>
            <person name="Wang J."/>
        </authorList>
    </citation>
    <scope>NUCLEOTIDE SEQUENCE</scope>
    <source>
        <strain evidence="7">HY-45-18</strain>
    </source>
</reference>
<feature type="transmembrane region" description="Helical" evidence="6">
    <location>
        <begin position="285"/>
        <end position="303"/>
    </location>
</feature>
<proteinExistence type="predicted"/>
<keyword evidence="3 6" id="KW-0812">Transmembrane</keyword>
<feature type="transmembrane region" description="Helical" evidence="6">
    <location>
        <begin position="127"/>
        <end position="144"/>
    </location>
</feature>
<dbReference type="InterPro" id="IPR001851">
    <property type="entry name" value="ABC_transp_permease"/>
</dbReference>
<accession>A0ABT4D3S5</accession>
<dbReference type="Proteomes" id="UP001078443">
    <property type="component" value="Unassembled WGS sequence"/>
</dbReference>
<feature type="transmembrane region" description="Helical" evidence="6">
    <location>
        <begin position="309"/>
        <end position="329"/>
    </location>
</feature>
<gene>
    <name evidence="7" type="ORF">OW763_16315</name>
</gene>
<dbReference type="Pfam" id="PF02653">
    <property type="entry name" value="BPD_transp_2"/>
    <property type="match status" value="1"/>
</dbReference>
<evidence type="ECO:0000313" key="8">
    <source>
        <dbReference type="Proteomes" id="UP001078443"/>
    </source>
</evidence>
<sequence>MNDKTKNKRFDLFDFSYKYGTIVVTIIAVLYFWLTLDNFMNFSNITNVFRSVSIVALIALAITMSLTVDGFDLSVGATAGFASVIAAKMMVLWEIGTVPAIIIPLVVGVLIGCINAFLIIKVGITDMLTTLSMMFVLTGISITFQDGSAIYNYMPLPNNGGIAPGTMNESFLFIGQGKIFGIPFPVILMLAVVIIVHIFLNYTKYGRYLYMTGGNEEAAKLSGIPTNKYKFIAYIASGFIAALGGLVLGARLGSGEVNAGATYLMDAVAAAYIGYSVLGIGKPNAFGTLLGALLMGILLNGLIMMDFPYYSQEIVKGIVLILALALTYYKRKE</sequence>
<dbReference type="RefSeq" id="WP_268042609.1">
    <property type="nucleotide sequence ID" value="NZ_JAPQER010000014.1"/>
</dbReference>
<comment type="subcellular location">
    <subcellularLocation>
        <location evidence="1">Cell membrane</location>
        <topology evidence="1">Multi-pass membrane protein</topology>
    </subcellularLocation>
</comment>
<evidence type="ECO:0000256" key="4">
    <source>
        <dbReference type="ARBA" id="ARBA00022989"/>
    </source>
</evidence>
<evidence type="ECO:0000256" key="3">
    <source>
        <dbReference type="ARBA" id="ARBA00022692"/>
    </source>
</evidence>
<evidence type="ECO:0000256" key="6">
    <source>
        <dbReference type="SAM" id="Phobius"/>
    </source>
</evidence>
<evidence type="ECO:0000313" key="7">
    <source>
        <dbReference type="EMBL" id="MCY6485876.1"/>
    </source>
</evidence>
<protein>
    <submittedName>
        <fullName evidence="7">ABC transporter permease</fullName>
    </submittedName>
</protein>
<keyword evidence="4 6" id="KW-1133">Transmembrane helix</keyword>
<dbReference type="EMBL" id="JAPQER010000014">
    <property type="protein sequence ID" value="MCY6485876.1"/>
    <property type="molecule type" value="Genomic_DNA"/>
</dbReference>
<evidence type="ECO:0000256" key="2">
    <source>
        <dbReference type="ARBA" id="ARBA00022475"/>
    </source>
</evidence>
<name>A0ABT4D3S5_9CLOT</name>
<feature type="transmembrane region" description="Helical" evidence="6">
    <location>
        <begin position="101"/>
        <end position="120"/>
    </location>
</feature>
<dbReference type="CDD" id="cd06579">
    <property type="entry name" value="TM_PBP1_transp_AraH_like"/>
    <property type="match status" value="1"/>
</dbReference>
<comment type="caution">
    <text evidence="7">The sequence shown here is derived from an EMBL/GenBank/DDBJ whole genome shotgun (WGS) entry which is preliminary data.</text>
</comment>
<feature type="transmembrane region" description="Helical" evidence="6">
    <location>
        <begin position="259"/>
        <end position="278"/>
    </location>
</feature>
<keyword evidence="8" id="KW-1185">Reference proteome</keyword>
<keyword evidence="2" id="KW-1003">Cell membrane</keyword>
<dbReference type="PANTHER" id="PTHR32196:SF72">
    <property type="entry name" value="RIBOSE IMPORT PERMEASE PROTEIN RBSC"/>
    <property type="match status" value="1"/>
</dbReference>
<feature type="transmembrane region" description="Helical" evidence="6">
    <location>
        <begin position="48"/>
        <end position="68"/>
    </location>
</feature>
<feature type="transmembrane region" description="Helical" evidence="6">
    <location>
        <begin position="12"/>
        <end position="36"/>
    </location>
</feature>